<sequence length="216" mass="24106">MSLFHITQSQVKNMSTTGIILAGGHSSRMGENKALLKIHGKTVIERIADSLASYTSQVIVVANKQEKYRFLGLPVVSDKWIEKGPLAGIQAGLSASSTPKNLIVACDMPFLSVDLGRILLEELKCRQAAVPEMEGRLHPLFAAYRKEAKEAAEQALMNNQLRIREFLNKIDTAILRDEELKKRGFLAKDAYFFNMNHPDEYQQALKMAAEEEGKSN</sequence>
<comment type="similarity">
    <text evidence="8">Belongs to the MobA family.</text>
</comment>
<dbReference type="Gene3D" id="3.90.550.10">
    <property type="entry name" value="Spore Coat Polysaccharide Biosynthesis Protein SpsA, Chain A"/>
    <property type="match status" value="1"/>
</dbReference>
<feature type="domain" description="MobA-like NTP transferase" evidence="9">
    <location>
        <begin position="18"/>
        <end position="168"/>
    </location>
</feature>
<dbReference type="PANTHER" id="PTHR19136">
    <property type="entry name" value="MOLYBDENUM COFACTOR GUANYLYLTRANSFERASE"/>
    <property type="match status" value="1"/>
</dbReference>
<accession>A0A800MT23</accession>
<evidence type="ECO:0000256" key="7">
    <source>
        <dbReference type="ARBA" id="ARBA00023150"/>
    </source>
</evidence>
<evidence type="ECO:0000313" key="10">
    <source>
        <dbReference type="EMBL" id="KAF0821959.1"/>
    </source>
</evidence>
<name>A0A800MT23_CYTFI</name>
<dbReference type="GO" id="GO:0061603">
    <property type="term" value="F:molybdenum cofactor guanylyltransferase activity"/>
    <property type="evidence" value="ECO:0007669"/>
    <property type="project" value="UniProtKB-EC"/>
</dbReference>
<keyword evidence="1 8" id="KW-0963">Cytoplasm</keyword>
<feature type="binding site" evidence="8">
    <location>
        <begin position="21"/>
        <end position="23"/>
    </location>
    <ligand>
        <name>GTP</name>
        <dbReference type="ChEBI" id="CHEBI:37565"/>
    </ligand>
</feature>
<dbReference type="CDD" id="cd02503">
    <property type="entry name" value="MobA"/>
    <property type="match status" value="1"/>
</dbReference>
<evidence type="ECO:0000256" key="3">
    <source>
        <dbReference type="ARBA" id="ARBA00022723"/>
    </source>
</evidence>
<keyword evidence="7 8" id="KW-0501">Molybdenum cofactor biosynthesis</keyword>
<evidence type="ECO:0000256" key="2">
    <source>
        <dbReference type="ARBA" id="ARBA00022679"/>
    </source>
</evidence>
<dbReference type="EMBL" id="VDEM01000074">
    <property type="protein sequence ID" value="KAF0821959.1"/>
    <property type="molecule type" value="Genomic_DNA"/>
</dbReference>
<dbReference type="EC" id="2.7.7.77" evidence="8"/>
<feature type="binding site" evidence="8">
    <location>
        <position position="78"/>
    </location>
    <ligand>
        <name>GTP</name>
        <dbReference type="ChEBI" id="CHEBI:37565"/>
    </ligand>
</feature>
<dbReference type="GO" id="GO:0006777">
    <property type="term" value="P:Mo-molybdopterin cofactor biosynthetic process"/>
    <property type="evidence" value="ECO:0007669"/>
    <property type="project" value="UniProtKB-KW"/>
</dbReference>
<dbReference type="InterPro" id="IPR029044">
    <property type="entry name" value="Nucleotide-diphossugar_trans"/>
</dbReference>
<reference evidence="10 11" key="1">
    <citation type="journal article" date="2020" name="G3 (Bethesda)">
        <title>Whole Genome Sequencing and Comparative Genomics of Two Nematicidal Bacillus Strains Reveals a Wide Range of Possible Virulence Factors.</title>
        <authorList>
            <person name="Susic N."/>
            <person name="Janezic S."/>
            <person name="Rupnik M."/>
            <person name="Geric Stare B."/>
        </authorList>
    </citation>
    <scope>NUCLEOTIDE SEQUENCE [LARGE SCALE GENOMIC DNA]</scope>
    <source>
        <strain evidence="10 11">I-1582</strain>
    </source>
</reference>
<comment type="caution">
    <text evidence="8">Lacks conserved residue(s) required for the propagation of feature annotation.</text>
</comment>
<keyword evidence="5 8" id="KW-0460">Magnesium</keyword>
<dbReference type="HAMAP" id="MF_00316">
    <property type="entry name" value="MobA"/>
    <property type="match status" value="1"/>
</dbReference>
<dbReference type="GO" id="GO:0005525">
    <property type="term" value="F:GTP binding"/>
    <property type="evidence" value="ECO:0007669"/>
    <property type="project" value="UniProtKB-UniRule"/>
</dbReference>
<feature type="binding site" evidence="8">
    <location>
        <position position="107"/>
    </location>
    <ligand>
        <name>Mg(2+)</name>
        <dbReference type="ChEBI" id="CHEBI:18420"/>
    </ligand>
</feature>
<gene>
    <name evidence="8" type="primary">mobA</name>
    <name evidence="10" type="ORF">KIS1582_4273</name>
</gene>
<keyword evidence="4 8" id="KW-0547">Nucleotide-binding</keyword>
<feature type="binding site" evidence="8">
    <location>
        <position position="33"/>
    </location>
    <ligand>
        <name>GTP</name>
        <dbReference type="ChEBI" id="CHEBI:37565"/>
    </ligand>
</feature>
<evidence type="ECO:0000259" key="9">
    <source>
        <dbReference type="Pfam" id="PF12804"/>
    </source>
</evidence>
<evidence type="ECO:0000256" key="4">
    <source>
        <dbReference type="ARBA" id="ARBA00022741"/>
    </source>
</evidence>
<dbReference type="InterPro" id="IPR025877">
    <property type="entry name" value="MobA-like_NTP_Trfase"/>
</dbReference>
<comment type="cofactor">
    <cofactor evidence="8">
        <name>Mg(2+)</name>
        <dbReference type="ChEBI" id="CHEBI:18420"/>
    </cofactor>
</comment>
<dbReference type="InterPro" id="IPR013482">
    <property type="entry name" value="Molybde_CF_guanTrfase"/>
</dbReference>
<evidence type="ECO:0000313" key="11">
    <source>
        <dbReference type="Proteomes" id="UP000465778"/>
    </source>
</evidence>
<dbReference type="GO" id="GO:0005737">
    <property type="term" value="C:cytoplasm"/>
    <property type="evidence" value="ECO:0007669"/>
    <property type="project" value="UniProtKB-SubCell"/>
</dbReference>
<comment type="caution">
    <text evidence="10">The sequence shown here is derived from an EMBL/GenBank/DDBJ whole genome shotgun (WGS) entry which is preliminary data.</text>
</comment>
<keyword evidence="2 8" id="KW-0808">Transferase</keyword>
<comment type="subcellular location">
    <subcellularLocation>
        <location evidence="8">Cytoplasm</location>
    </subcellularLocation>
</comment>
<evidence type="ECO:0000256" key="5">
    <source>
        <dbReference type="ARBA" id="ARBA00022842"/>
    </source>
</evidence>
<dbReference type="AlphaFoldDB" id="A0A800MT23"/>
<comment type="domain">
    <text evidence="8">The N-terminal domain determines nucleotide recognition and specific binding, while the C-terminal domain determines the specific binding to the target protein.</text>
</comment>
<feature type="binding site" evidence="8">
    <location>
        <position position="107"/>
    </location>
    <ligand>
        <name>GTP</name>
        <dbReference type="ChEBI" id="CHEBI:37565"/>
    </ligand>
</feature>
<proteinExistence type="inferred from homology"/>
<dbReference type="Proteomes" id="UP000465778">
    <property type="component" value="Unassembled WGS sequence"/>
</dbReference>
<keyword evidence="10" id="KW-0548">Nucleotidyltransferase</keyword>
<protein>
    <recommendedName>
        <fullName evidence="8">Probable molybdenum cofactor guanylyltransferase</fullName>
        <shortName evidence="8">MoCo guanylyltransferase</shortName>
        <ecNumber evidence="8">2.7.7.77</ecNumber>
    </recommendedName>
    <alternativeName>
        <fullName evidence="8">GTP:molybdopterin guanylyltransferase</fullName>
    </alternativeName>
    <alternativeName>
        <fullName evidence="8">Mo-MPT guanylyltransferase</fullName>
    </alternativeName>
    <alternativeName>
        <fullName evidence="8">Molybdopterin guanylyltransferase</fullName>
    </alternativeName>
    <alternativeName>
        <fullName evidence="8">Molybdopterin-guanine dinucleotide synthase</fullName>
        <shortName evidence="8">MGD synthase</shortName>
    </alternativeName>
</protein>
<keyword evidence="3 8" id="KW-0479">Metal-binding</keyword>
<evidence type="ECO:0000256" key="1">
    <source>
        <dbReference type="ARBA" id="ARBA00022490"/>
    </source>
</evidence>
<comment type="function">
    <text evidence="8">Transfers a GMP moiety from GTP to Mo-molybdopterin (Mo-MPT) cofactor (Moco or molybdenum cofactor) to form Mo-molybdopterin guanine dinucleotide (Mo-MGD) cofactor.</text>
</comment>
<organism evidence="10 11">
    <name type="scientific">Cytobacillus firmus</name>
    <name type="common">Bacillus firmus</name>
    <dbReference type="NCBI Taxonomy" id="1399"/>
    <lineage>
        <taxon>Bacteria</taxon>
        <taxon>Bacillati</taxon>
        <taxon>Bacillota</taxon>
        <taxon>Bacilli</taxon>
        <taxon>Bacillales</taxon>
        <taxon>Bacillaceae</taxon>
        <taxon>Cytobacillus</taxon>
    </lineage>
</organism>
<comment type="catalytic activity">
    <reaction evidence="8">
        <text>Mo-molybdopterin + GTP + H(+) = Mo-molybdopterin guanine dinucleotide + diphosphate</text>
        <dbReference type="Rhea" id="RHEA:34243"/>
        <dbReference type="ChEBI" id="CHEBI:15378"/>
        <dbReference type="ChEBI" id="CHEBI:33019"/>
        <dbReference type="ChEBI" id="CHEBI:37565"/>
        <dbReference type="ChEBI" id="CHEBI:71302"/>
        <dbReference type="ChEBI" id="CHEBI:71310"/>
        <dbReference type="EC" id="2.7.7.77"/>
    </reaction>
</comment>
<dbReference type="SUPFAM" id="SSF53448">
    <property type="entry name" value="Nucleotide-diphospho-sugar transferases"/>
    <property type="match status" value="1"/>
</dbReference>
<keyword evidence="6 8" id="KW-0342">GTP-binding</keyword>
<dbReference type="Pfam" id="PF12804">
    <property type="entry name" value="NTP_transf_3"/>
    <property type="match status" value="1"/>
</dbReference>
<dbReference type="PANTHER" id="PTHR19136:SF81">
    <property type="entry name" value="MOLYBDENUM COFACTOR GUANYLYLTRANSFERASE"/>
    <property type="match status" value="1"/>
</dbReference>
<dbReference type="GO" id="GO:0046872">
    <property type="term" value="F:metal ion binding"/>
    <property type="evidence" value="ECO:0007669"/>
    <property type="project" value="UniProtKB-KW"/>
</dbReference>
<evidence type="ECO:0000256" key="6">
    <source>
        <dbReference type="ARBA" id="ARBA00023134"/>
    </source>
</evidence>
<evidence type="ECO:0000256" key="8">
    <source>
        <dbReference type="HAMAP-Rule" id="MF_00316"/>
    </source>
</evidence>